<dbReference type="EMBL" id="CATNWA010017637">
    <property type="protein sequence ID" value="CAI9601988.1"/>
    <property type="molecule type" value="Genomic_DNA"/>
</dbReference>
<comment type="caution">
    <text evidence="1">The sequence shown here is derived from an EMBL/GenBank/DDBJ whole genome shotgun (WGS) entry which is preliminary data.</text>
</comment>
<dbReference type="Proteomes" id="UP001162483">
    <property type="component" value="Unassembled WGS sequence"/>
</dbReference>
<proteinExistence type="predicted"/>
<feature type="non-terminal residue" evidence="1">
    <location>
        <position position="91"/>
    </location>
</feature>
<accession>A0ABN9FZW6</accession>
<sequence>MSNFLIFEILTGSVPTLARTGTRKTDAGISWRTWPGMLQGGHRRSAGQGKCWRDPGATLQGNLECRSGLPLLVLKVNPKLHSGIPPGGLII</sequence>
<name>A0ABN9FZW6_9NEOB</name>
<keyword evidence="2" id="KW-1185">Reference proteome</keyword>
<evidence type="ECO:0000313" key="1">
    <source>
        <dbReference type="EMBL" id="CAI9601988.1"/>
    </source>
</evidence>
<gene>
    <name evidence="1" type="ORF">SPARVUS_LOCUS13059907</name>
</gene>
<protein>
    <submittedName>
        <fullName evidence="1">Uncharacterized protein</fullName>
    </submittedName>
</protein>
<organism evidence="1 2">
    <name type="scientific">Staurois parvus</name>
    <dbReference type="NCBI Taxonomy" id="386267"/>
    <lineage>
        <taxon>Eukaryota</taxon>
        <taxon>Metazoa</taxon>
        <taxon>Chordata</taxon>
        <taxon>Craniata</taxon>
        <taxon>Vertebrata</taxon>
        <taxon>Euteleostomi</taxon>
        <taxon>Amphibia</taxon>
        <taxon>Batrachia</taxon>
        <taxon>Anura</taxon>
        <taxon>Neobatrachia</taxon>
        <taxon>Ranoidea</taxon>
        <taxon>Ranidae</taxon>
        <taxon>Staurois</taxon>
    </lineage>
</organism>
<reference evidence="1" key="1">
    <citation type="submission" date="2023-05" db="EMBL/GenBank/DDBJ databases">
        <authorList>
            <person name="Stuckert A."/>
        </authorList>
    </citation>
    <scope>NUCLEOTIDE SEQUENCE</scope>
</reference>
<evidence type="ECO:0000313" key="2">
    <source>
        <dbReference type="Proteomes" id="UP001162483"/>
    </source>
</evidence>